<sequence length="73" mass="8385">MDEAPPHRNSWFLPMTRLTKRLTRYKFLSIIMDGHCLLCTLWNNDATLDVVLLVKCSICGDLLTVPIRVRGIV</sequence>
<name>T1GC55_MEGSC</name>
<dbReference type="EnsemblMetazoa" id="MESCA000853-RA">
    <property type="protein sequence ID" value="MESCA000853-PA"/>
    <property type="gene ID" value="MESCA000853"/>
</dbReference>
<dbReference type="EMBL" id="CAQQ02389572">
    <property type="status" value="NOT_ANNOTATED_CDS"/>
    <property type="molecule type" value="Genomic_DNA"/>
</dbReference>
<evidence type="ECO:0000313" key="1">
    <source>
        <dbReference type="EnsemblMetazoa" id="MESCA000853-PA"/>
    </source>
</evidence>
<evidence type="ECO:0000313" key="2">
    <source>
        <dbReference type="Proteomes" id="UP000015102"/>
    </source>
</evidence>
<accession>T1GC55</accession>
<proteinExistence type="predicted"/>
<organism evidence="1 2">
    <name type="scientific">Megaselia scalaris</name>
    <name type="common">Humpbacked fly</name>
    <name type="synonym">Phora scalaris</name>
    <dbReference type="NCBI Taxonomy" id="36166"/>
    <lineage>
        <taxon>Eukaryota</taxon>
        <taxon>Metazoa</taxon>
        <taxon>Ecdysozoa</taxon>
        <taxon>Arthropoda</taxon>
        <taxon>Hexapoda</taxon>
        <taxon>Insecta</taxon>
        <taxon>Pterygota</taxon>
        <taxon>Neoptera</taxon>
        <taxon>Endopterygota</taxon>
        <taxon>Diptera</taxon>
        <taxon>Brachycera</taxon>
        <taxon>Muscomorpha</taxon>
        <taxon>Platypezoidea</taxon>
        <taxon>Phoridae</taxon>
        <taxon>Megaseliini</taxon>
        <taxon>Megaselia</taxon>
    </lineage>
</organism>
<dbReference type="EMBL" id="CAQQ02389573">
    <property type="status" value="NOT_ANNOTATED_CDS"/>
    <property type="molecule type" value="Genomic_DNA"/>
</dbReference>
<keyword evidence="2" id="KW-1185">Reference proteome</keyword>
<dbReference type="AlphaFoldDB" id="T1GC55"/>
<protein>
    <submittedName>
        <fullName evidence="1">Uncharacterized protein</fullName>
    </submittedName>
</protein>
<dbReference type="EMBL" id="CAQQ02389574">
    <property type="status" value="NOT_ANNOTATED_CDS"/>
    <property type="molecule type" value="Genomic_DNA"/>
</dbReference>
<reference evidence="1" key="2">
    <citation type="submission" date="2015-06" db="UniProtKB">
        <authorList>
            <consortium name="EnsemblMetazoa"/>
        </authorList>
    </citation>
    <scope>IDENTIFICATION</scope>
</reference>
<reference evidence="2" key="1">
    <citation type="submission" date="2013-02" db="EMBL/GenBank/DDBJ databases">
        <authorList>
            <person name="Hughes D."/>
        </authorList>
    </citation>
    <scope>NUCLEOTIDE SEQUENCE</scope>
    <source>
        <strain>Durham</strain>
        <strain evidence="2">NC isolate 2 -- Noor lab</strain>
    </source>
</reference>
<dbReference type="HOGENOM" id="CLU_2707599_0_0_1"/>
<dbReference type="Proteomes" id="UP000015102">
    <property type="component" value="Unassembled WGS sequence"/>
</dbReference>